<protein>
    <submittedName>
        <fullName evidence="3">DNA-binding domain-containing protein</fullName>
    </submittedName>
</protein>
<dbReference type="InterPro" id="IPR044922">
    <property type="entry name" value="DUF2063_N_sf"/>
</dbReference>
<accession>A0ABW9GMD5</accession>
<sequence>MSDSLDHEPDLLGLQRAFAASQLGISDEVAARVMPGRFTAEALLQLYRNNFILSLTEVLAATYGATRAMVGEAFFDAAARGFILAAPLQEGNVMGYGAGFADWLRGLPTTAHLPWLPELAMFEWQLERTALLPPETRRWPAQALAALAPEAWGRVRLLLADNLTLLHCRADVLGLWRMALAQGDLPADPDAPCWLALQKQPDFSVVPLPLEEGHYRLLHACQRGANLASLDDEPELATLLPALVRRGLLVGFSQDEDEPAAGPSAAMPLAETGPGHAGVADTQGESR</sequence>
<evidence type="ECO:0000256" key="1">
    <source>
        <dbReference type="SAM" id="MobiDB-lite"/>
    </source>
</evidence>
<keyword evidence="4" id="KW-1185">Reference proteome</keyword>
<evidence type="ECO:0000259" key="2">
    <source>
        <dbReference type="Pfam" id="PF09836"/>
    </source>
</evidence>
<dbReference type="EMBL" id="JBGXBU010000001">
    <property type="protein sequence ID" value="MFM4892309.1"/>
    <property type="molecule type" value="Genomic_DNA"/>
</dbReference>
<dbReference type="GO" id="GO:0003677">
    <property type="term" value="F:DNA binding"/>
    <property type="evidence" value="ECO:0007669"/>
    <property type="project" value="UniProtKB-KW"/>
</dbReference>
<feature type="domain" description="Putative DNA-binding" evidence="2">
    <location>
        <begin position="14"/>
        <end position="104"/>
    </location>
</feature>
<reference evidence="3 4" key="1">
    <citation type="submission" date="2024-09" db="EMBL/GenBank/DDBJ databases">
        <title>Aeromonas strains Genome sequencing and assembly.</title>
        <authorList>
            <person name="Hu X."/>
            <person name="Tang B."/>
        </authorList>
    </citation>
    <scope>NUCLEOTIDE SEQUENCE [LARGE SCALE GENOMIC DNA]</scope>
    <source>
        <strain evidence="3 4">NB23SCDHY001</strain>
    </source>
</reference>
<gene>
    <name evidence="3" type="ORF">ACEUDJ_05370</name>
</gene>
<dbReference type="InterPro" id="IPR018640">
    <property type="entry name" value="DUF2063"/>
</dbReference>
<evidence type="ECO:0000313" key="3">
    <source>
        <dbReference type="EMBL" id="MFM4892309.1"/>
    </source>
</evidence>
<comment type="caution">
    <text evidence="3">The sequence shown here is derived from an EMBL/GenBank/DDBJ whole genome shotgun (WGS) entry which is preliminary data.</text>
</comment>
<dbReference type="GeneID" id="97219507"/>
<proteinExistence type="predicted"/>
<organism evidence="3 4">
    <name type="scientific">Aeromonas bivalvium</name>
    <dbReference type="NCBI Taxonomy" id="440079"/>
    <lineage>
        <taxon>Bacteria</taxon>
        <taxon>Pseudomonadati</taxon>
        <taxon>Pseudomonadota</taxon>
        <taxon>Gammaproteobacteria</taxon>
        <taxon>Aeromonadales</taxon>
        <taxon>Aeromonadaceae</taxon>
        <taxon>Aeromonas</taxon>
    </lineage>
</organism>
<keyword evidence="3" id="KW-0238">DNA-binding</keyword>
<dbReference type="Proteomes" id="UP001630969">
    <property type="component" value="Unassembled WGS sequence"/>
</dbReference>
<feature type="region of interest" description="Disordered" evidence="1">
    <location>
        <begin position="254"/>
        <end position="287"/>
    </location>
</feature>
<evidence type="ECO:0000313" key="4">
    <source>
        <dbReference type="Proteomes" id="UP001630969"/>
    </source>
</evidence>
<name>A0ABW9GMD5_9GAMM</name>
<dbReference type="Gene3D" id="1.10.150.690">
    <property type="entry name" value="DUF2063"/>
    <property type="match status" value="1"/>
</dbReference>
<dbReference type="Pfam" id="PF09836">
    <property type="entry name" value="DUF2063"/>
    <property type="match status" value="1"/>
</dbReference>
<dbReference type="RefSeq" id="WP_111874862.1">
    <property type="nucleotide sequence ID" value="NZ_JBGXBU010000001.1"/>
</dbReference>